<organism evidence="9 10">
    <name type="scientific">Salinisphaera japonica YTM-1</name>
    <dbReference type="NCBI Taxonomy" id="1209778"/>
    <lineage>
        <taxon>Bacteria</taxon>
        <taxon>Pseudomonadati</taxon>
        <taxon>Pseudomonadota</taxon>
        <taxon>Gammaproteobacteria</taxon>
        <taxon>Salinisphaerales</taxon>
        <taxon>Salinisphaeraceae</taxon>
        <taxon>Salinisphaera</taxon>
    </lineage>
</organism>
<keyword evidence="6 8" id="KW-0472">Membrane</keyword>
<keyword evidence="7" id="KW-0813">Transport</keyword>
<dbReference type="Pfam" id="PF02472">
    <property type="entry name" value="ExbD"/>
    <property type="match status" value="1"/>
</dbReference>
<evidence type="ECO:0000256" key="3">
    <source>
        <dbReference type="ARBA" id="ARBA00022475"/>
    </source>
</evidence>
<comment type="subcellular location">
    <subcellularLocation>
        <location evidence="1">Cell membrane</location>
        <topology evidence="1">Single-pass membrane protein</topology>
    </subcellularLocation>
    <subcellularLocation>
        <location evidence="7">Cell membrane</location>
        <topology evidence="7">Single-pass type II membrane protein</topology>
    </subcellularLocation>
</comment>
<name>A0A423PRB8_9GAMM</name>
<dbReference type="InterPro" id="IPR003400">
    <property type="entry name" value="ExbD"/>
</dbReference>
<comment type="caution">
    <text evidence="9">The sequence shown here is derived from an EMBL/GenBank/DDBJ whole genome shotgun (WGS) entry which is preliminary data.</text>
</comment>
<protein>
    <submittedName>
        <fullName evidence="9">Biopolymer transporter ExbD</fullName>
    </submittedName>
</protein>
<dbReference type="EMBL" id="AYKG01000023">
    <property type="protein sequence ID" value="ROO28108.1"/>
    <property type="molecule type" value="Genomic_DNA"/>
</dbReference>
<keyword evidence="5 8" id="KW-1133">Transmembrane helix</keyword>
<feature type="transmembrane region" description="Helical" evidence="8">
    <location>
        <begin position="20"/>
        <end position="38"/>
    </location>
</feature>
<dbReference type="Gene3D" id="3.30.420.270">
    <property type="match status" value="1"/>
</dbReference>
<keyword evidence="4 7" id="KW-0812">Transmembrane</keyword>
<dbReference type="Proteomes" id="UP000285310">
    <property type="component" value="Unassembled WGS sequence"/>
</dbReference>
<evidence type="ECO:0000313" key="9">
    <source>
        <dbReference type="EMBL" id="ROO28108.1"/>
    </source>
</evidence>
<dbReference type="RefSeq" id="WP_123658221.1">
    <property type="nucleotide sequence ID" value="NZ_AYKG01000023.1"/>
</dbReference>
<evidence type="ECO:0000256" key="4">
    <source>
        <dbReference type="ARBA" id="ARBA00022692"/>
    </source>
</evidence>
<sequence length="136" mass="14885">MRSRYTSEAQDDNTIDMTPMLDVVFILLIFFIVTTSFVKETGVDVTRPSAETAEPKKQANILIGIRENDEVWIDKQQVQPNAIRANVERLLAENPDSSVVVVADEGARTGVLVKALDQARLAGADNVSIAADRGNN</sequence>
<dbReference type="GO" id="GO:0005886">
    <property type="term" value="C:plasma membrane"/>
    <property type="evidence" value="ECO:0007669"/>
    <property type="project" value="UniProtKB-SubCell"/>
</dbReference>
<dbReference type="OrthoDB" id="9793581at2"/>
<keyword evidence="3" id="KW-1003">Cell membrane</keyword>
<proteinExistence type="inferred from homology"/>
<accession>A0A423PRB8</accession>
<dbReference type="PANTHER" id="PTHR30558">
    <property type="entry name" value="EXBD MEMBRANE COMPONENT OF PMF-DRIVEN MACROMOLECULE IMPORT SYSTEM"/>
    <property type="match status" value="1"/>
</dbReference>
<comment type="similarity">
    <text evidence="2 7">Belongs to the ExbD/TolR family.</text>
</comment>
<dbReference type="PANTHER" id="PTHR30558:SF13">
    <property type="entry name" value="BIOPOLYMER TRANSPORT PROTEIN EXBD2"/>
    <property type="match status" value="1"/>
</dbReference>
<gene>
    <name evidence="9" type="ORF">SAJA_08595</name>
</gene>
<evidence type="ECO:0000256" key="8">
    <source>
        <dbReference type="SAM" id="Phobius"/>
    </source>
</evidence>
<evidence type="ECO:0000256" key="1">
    <source>
        <dbReference type="ARBA" id="ARBA00004162"/>
    </source>
</evidence>
<dbReference type="GO" id="GO:0015031">
    <property type="term" value="P:protein transport"/>
    <property type="evidence" value="ECO:0007669"/>
    <property type="project" value="UniProtKB-KW"/>
</dbReference>
<keyword evidence="10" id="KW-1185">Reference proteome</keyword>
<keyword evidence="7" id="KW-0653">Protein transport</keyword>
<evidence type="ECO:0000313" key="10">
    <source>
        <dbReference type="Proteomes" id="UP000285310"/>
    </source>
</evidence>
<evidence type="ECO:0000256" key="5">
    <source>
        <dbReference type="ARBA" id="ARBA00022989"/>
    </source>
</evidence>
<reference evidence="9 10" key="1">
    <citation type="submission" date="2013-10" db="EMBL/GenBank/DDBJ databases">
        <title>Salinisphaera japonica YTM-1 Genome Sequencing.</title>
        <authorList>
            <person name="Lai Q."/>
            <person name="Li C."/>
            <person name="Shao Z."/>
        </authorList>
    </citation>
    <scope>NUCLEOTIDE SEQUENCE [LARGE SCALE GENOMIC DNA]</scope>
    <source>
        <strain evidence="9 10">YTM-1</strain>
    </source>
</reference>
<dbReference type="GO" id="GO:0022857">
    <property type="term" value="F:transmembrane transporter activity"/>
    <property type="evidence" value="ECO:0007669"/>
    <property type="project" value="InterPro"/>
</dbReference>
<evidence type="ECO:0000256" key="6">
    <source>
        <dbReference type="ARBA" id="ARBA00023136"/>
    </source>
</evidence>
<dbReference type="AlphaFoldDB" id="A0A423PRB8"/>
<dbReference type="InParanoid" id="A0A423PRB8"/>
<evidence type="ECO:0000256" key="2">
    <source>
        <dbReference type="ARBA" id="ARBA00005811"/>
    </source>
</evidence>
<evidence type="ECO:0000256" key="7">
    <source>
        <dbReference type="RuleBase" id="RU003879"/>
    </source>
</evidence>